<evidence type="ECO:0000256" key="1">
    <source>
        <dbReference type="ARBA" id="ARBA00004651"/>
    </source>
</evidence>
<dbReference type="PANTHER" id="PTHR26453">
    <property type="entry name" value="OLFACTORY RECEPTOR"/>
    <property type="match status" value="1"/>
</dbReference>
<feature type="transmembrane region" description="Helical" evidence="12">
    <location>
        <begin position="103"/>
        <end position="125"/>
    </location>
</feature>
<feature type="transmembrane region" description="Helical" evidence="12">
    <location>
        <begin position="200"/>
        <end position="219"/>
    </location>
</feature>
<name>A0A8C6X160_NAJNA</name>
<evidence type="ECO:0000256" key="5">
    <source>
        <dbReference type="ARBA" id="ARBA00022725"/>
    </source>
</evidence>
<protein>
    <recommendedName>
        <fullName evidence="12">Olfactory receptor</fullName>
    </recommendedName>
</protein>
<dbReference type="InterPro" id="IPR000276">
    <property type="entry name" value="GPCR_Rhodpsn"/>
</dbReference>
<organism evidence="14 15">
    <name type="scientific">Naja naja</name>
    <name type="common">Indian cobra</name>
    <dbReference type="NCBI Taxonomy" id="35670"/>
    <lineage>
        <taxon>Eukaryota</taxon>
        <taxon>Metazoa</taxon>
        <taxon>Chordata</taxon>
        <taxon>Craniata</taxon>
        <taxon>Vertebrata</taxon>
        <taxon>Euteleostomi</taxon>
        <taxon>Lepidosauria</taxon>
        <taxon>Squamata</taxon>
        <taxon>Bifurcata</taxon>
        <taxon>Unidentata</taxon>
        <taxon>Episquamata</taxon>
        <taxon>Toxicofera</taxon>
        <taxon>Serpentes</taxon>
        <taxon>Colubroidea</taxon>
        <taxon>Elapidae</taxon>
        <taxon>Elapinae</taxon>
        <taxon>Naja</taxon>
    </lineage>
</organism>
<dbReference type="Ensembl" id="ENSNNAT00000001980.1">
    <property type="protein sequence ID" value="ENSNNAP00000001882.1"/>
    <property type="gene ID" value="ENSNNAG00000001311.1"/>
</dbReference>
<feature type="transmembrane region" description="Helical" evidence="12">
    <location>
        <begin position="137"/>
        <end position="169"/>
    </location>
</feature>
<dbReference type="InterPro" id="IPR000725">
    <property type="entry name" value="Olfact_rcpt"/>
</dbReference>
<dbReference type="FunFam" id="1.20.1070.10:FF:000003">
    <property type="entry name" value="Olfactory receptor"/>
    <property type="match status" value="1"/>
</dbReference>
<dbReference type="PROSITE" id="PS50262">
    <property type="entry name" value="G_PROTEIN_RECEP_F1_2"/>
    <property type="match status" value="1"/>
</dbReference>
<evidence type="ECO:0000256" key="4">
    <source>
        <dbReference type="ARBA" id="ARBA00022692"/>
    </source>
</evidence>
<comment type="similarity">
    <text evidence="11">Belongs to the G-protein coupled receptor 1 family.</text>
</comment>
<reference evidence="14" key="1">
    <citation type="submission" date="2025-08" db="UniProtKB">
        <authorList>
            <consortium name="Ensembl"/>
        </authorList>
    </citation>
    <scope>IDENTIFICATION</scope>
</reference>
<feature type="transmembrane region" description="Helical" evidence="12">
    <location>
        <begin position="231"/>
        <end position="250"/>
    </location>
</feature>
<evidence type="ECO:0000313" key="15">
    <source>
        <dbReference type="Proteomes" id="UP000694559"/>
    </source>
</evidence>
<feature type="domain" description="G-protein coupled receptors family 1 profile" evidence="13">
    <location>
        <begin position="46"/>
        <end position="217"/>
    </location>
</feature>
<evidence type="ECO:0000313" key="14">
    <source>
        <dbReference type="Ensembl" id="ENSNNAP00000001882.1"/>
    </source>
</evidence>
<evidence type="ECO:0000256" key="11">
    <source>
        <dbReference type="RuleBase" id="RU000688"/>
    </source>
</evidence>
<sequence length="297" mass="33787">MYLARSLWDNQSMAHEFLFQTFSTVPEIQHLIFTFFLLLYLIILSGNISILSIVYIVNSLHTPMYFFLASLSFLEICYITVIVPQMLASISDFHRTIPLVNCAIQMFFFTTLGSTDCFMLSVMAYDRYVAICHPLRYTLIMTWWVCIWLVIGSLILSIMLCLQLTALVFSLPFCGNKPKINHFFCGAPCVLQVACANTHLHQTALFGVVTIVLTVPFSSSGRHKAFSTCSSHLTVVFLQYGVCSLVYLRPKSSTLEGEDRKLALIYTFVTPLLNPLIYTLRNKDIKIASHKVISYDY</sequence>
<dbReference type="SUPFAM" id="SSF81321">
    <property type="entry name" value="Family A G protein-coupled receptor-like"/>
    <property type="match status" value="1"/>
</dbReference>
<feature type="transmembrane region" description="Helical" evidence="12">
    <location>
        <begin position="64"/>
        <end position="83"/>
    </location>
</feature>
<dbReference type="PRINTS" id="PR00237">
    <property type="entry name" value="GPCRRHODOPSN"/>
</dbReference>
<proteinExistence type="inferred from homology"/>
<dbReference type="PROSITE" id="PS00237">
    <property type="entry name" value="G_PROTEIN_RECEP_F1_1"/>
    <property type="match status" value="1"/>
</dbReference>
<dbReference type="PRINTS" id="PR00245">
    <property type="entry name" value="OLFACTORYR"/>
</dbReference>
<evidence type="ECO:0000259" key="13">
    <source>
        <dbReference type="PROSITE" id="PS50262"/>
    </source>
</evidence>
<keyword evidence="4 11" id="KW-0812">Transmembrane</keyword>
<evidence type="ECO:0000256" key="6">
    <source>
        <dbReference type="ARBA" id="ARBA00022989"/>
    </source>
</evidence>
<dbReference type="Proteomes" id="UP000694559">
    <property type="component" value="Unplaced"/>
</dbReference>
<keyword evidence="9 11" id="KW-0675">Receptor</keyword>
<evidence type="ECO:0000256" key="7">
    <source>
        <dbReference type="ARBA" id="ARBA00023040"/>
    </source>
</evidence>
<keyword evidence="8 12" id="KW-0472">Membrane</keyword>
<evidence type="ECO:0000256" key="9">
    <source>
        <dbReference type="ARBA" id="ARBA00023170"/>
    </source>
</evidence>
<dbReference type="OMA" id="VACANTH"/>
<reference evidence="14" key="2">
    <citation type="submission" date="2025-09" db="UniProtKB">
        <authorList>
            <consortium name="Ensembl"/>
        </authorList>
    </citation>
    <scope>IDENTIFICATION</scope>
</reference>
<evidence type="ECO:0000256" key="8">
    <source>
        <dbReference type="ARBA" id="ARBA00023136"/>
    </source>
</evidence>
<dbReference type="InterPro" id="IPR017452">
    <property type="entry name" value="GPCR_Rhodpsn_7TM"/>
</dbReference>
<dbReference type="GO" id="GO:0005886">
    <property type="term" value="C:plasma membrane"/>
    <property type="evidence" value="ECO:0007669"/>
    <property type="project" value="UniProtKB-SubCell"/>
</dbReference>
<dbReference type="GO" id="GO:0004984">
    <property type="term" value="F:olfactory receptor activity"/>
    <property type="evidence" value="ECO:0007669"/>
    <property type="project" value="InterPro"/>
</dbReference>
<keyword evidence="2 12" id="KW-1003">Cell membrane</keyword>
<dbReference type="AlphaFoldDB" id="A0A8C6X160"/>
<dbReference type="CDD" id="cd15225">
    <property type="entry name" value="7tmA_OR10A-like"/>
    <property type="match status" value="1"/>
</dbReference>
<evidence type="ECO:0000256" key="10">
    <source>
        <dbReference type="ARBA" id="ARBA00023224"/>
    </source>
</evidence>
<dbReference type="GeneTree" id="ENSGT01140000282520"/>
<keyword evidence="7 11" id="KW-0297">G-protein coupled receptor</keyword>
<feature type="transmembrane region" description="Helical" evidence="12">
    <location>
        <begin position="31"/>
        <end position="57"/>
    </location>
</feature>
<keyword evidence="3 12" id="KW-0716">Sensory transduction</keyword>
<dbReference type="Gene3D" id="1.20.1070.10">
    <property type="entry name" value="Rhodopsin 7-helix transmembrane proteins"/>
    <property type="match status" value="1"/>
</dbReference>
<dbReference type="GO" id="GO:0004930">
    <property type="term" value="F:G protein-coupled receptor activity"/>
    <property type="evidence" value="ECO:0007669"/>
    <property type="project" value="UniProtKB-KW"/>
</dbReference>
<keyword evidence="5 12" id="KW-0552">Olfaction</keyword>
<dbReference type="OrthoDB" id="9975554at2759"/>
<keyword evidence="15" id="KW-1185">Reference proteome</keyword>
<evidence type="ECO:0000256" key="2">
    <source>
        <dbReference type="ARBA" id="ARBA00022475"/>
    </source>
</evidence>
<comment type="subcellular location">
    <subcellularLocation>
        <location evidence="1 12">Cell membrane</location>
        <topology evidence="1 12">Multi-pass membrane protein</topology>
    </subcellularLocation>
</comment>
<keyword evidence="10 11" id="KW-0807">Transducer</keyword>
<evidence type="ECO:0000256" key="3">
    <source>
        <dbReference type="ARBA" id="ARBA00022606"/>
    </source>
</evidence>
<keyword evidence="6 12" id="KW-1133">Transmembrane helix</keyword>
<accession>A0A8C6X160</accession>
<evidence type="ECO:0000256" key="12">
    <source>
        <dbReference type="RuleBase" id="RU363047"/>
    </source>
</evidence>
<dbReference type="Pfam" id="PF13853">
    <property type="entry name" value="7tm_4"/>
    <property type="match status" value="1"/>
</dbReference>
<feature type="transmembrane region" description="Helical" evidence="12">
    <location>
        <begin position="262"/>
        <end position="280"/>
    </location>
</feature>